<sequence length="72" mass="8908">MVSKASVVINTGIGPKDSALQQCNGYGINMDKQWASRHRRHRRHRLRYRRRHRLRYRRRHRRSRDLKSKRKC</sequence>
<name>A0A168MMM2_ABSGL</name>
<evidence type="ECO:0000256" key="1">
    <source>
        <dbReference type="SAM" id="MobiDB-lite"/>
    </source>
</evidence>
<dbReference type="Proteomes" id="UP000078561">
    <property type="component" value="Unassembled WGS sequence"/>
</dbReference>
<keyword evidence="3" id="KW-1185">Reference proteome</keyword>
<dbReference type="AlphaFoldDB" id="A0A168MMM2"/>
<evidence type="ECO:0000313" key="2">
    <source>
        <dbReference type="EMBL" id="SAL98831.1"/>
    </source>
</evidence>
<protein>
    <submittedName>
        <fullName evidence="2">Uncharacterized protein</fullName>
    </submittedName>
</protein>
<reference evidence="2" key="1">
    <citation type="submission" date="2016-04" db="EMBL/GenBank/DDBJ databases">
        <authorList>
            <person name="Evans L.H."/>
            <person name="Alamgir A."/>
            <person name="Owens N."/>
            <person name="Weber N.D."/>
            <person name="Virtaneva K."/>
            <person name="Barbian K."/>
            <person name="Babar A."/>
            <person name="Rosenke K."/>
        </authorList>
    </citation>
    <scope>NUCLEOTIDE SEQUENCE [LARGE SCALE GENOMIC DNA]</scope>
    <source>
        <strain evidence="2">CBS 101.48</strain>
    </source>
</reference>
<accession>A0A168MMM2</accession>
<organism evidence="2">
    <name type="scientific">Absidia glauca</name>
    <name type="common">Pin mould</name>
    <dbReference type="NCBI Taxonomy" id="4829"/>
    <lineage>
        <taxon>Eukaryota</taxon>
        <taxon>Fungi</taxon>
        <taxon>Fungi incertae sedis</taxon>
        <taxon>Mucoromycota</taxon>
        <taxon>Mucoromycotina</taxon>
        <taxon>Mucoromycetes</taxon>
        <taxon>Mucorales</taxon>
        <taxon>Cunninghamellaceae</taxon>
        <taxon>Absidia</taxon>
    </lineage>
</organism>
<dbReference type="InParanoid" id="A0A168MMM2"/>
<dbReference type="EMBL" id="LT552359">
    <property type="protein sequence ID" value="SAL98831.1"/>
    <property type="molecule type" value="Genomic_DNA"/>
</dbReference>
<evidence type="ECO:0000313" key="3">
    <source>
        <dbReference type="Proteomes" id="UP000078561"/>
    </source>
</evidence>
<feature type="region of interest" description="Disordered" evidence="1">
    <location>
        <begin position="50"/>
        <end position="72"/>
    </location>
</feature>
<proteinExistence type="predicted"/>
<gene>
    <name evidence="2" type="primary">ABSGL_04396.1 scaffold 5409</name>
</gene>